<keyword evidence="4 6" id="KW-1133">Transmembrane helix</keyword>
<feature type="transmembrane region" description="Helical" evidence="6">
    <location>
        <begin position="342"/>
        <end position="362"/>
    </location>
</feature>
<evidence type="ECO:0000259" key="8">
    <source>
        <dbReference type="Pfam" id="PF13567"/>
    </source>
</evidence>
<sequence length="633" mass="71471">MGVIVYPQTKPGSEFALVLLFAGFGMYGLMLIVHRIYRIPVSNVVFPFLAYLMLGLAGFQLASLKDARNDPVHLVNTGPVVAYLAEVQQWDEQKPNSVANALKILAIKREGEMIPASGKIQFYHRSAQALQPGDVVLVKGSPERIPSPKNPGEFDYASFMANQQVFHSHFAGDSVTLLSRGRHAKLSHKIAAIRNHLLGKIDHFVHDPASAQIAKALLLGQKNDLETEVSDAYVTAGAMHVLAVSGLHVGIIYGFFFLLWKPQRLKRIKRAVFLSVVILVIWGYATLTGLSPSVLRAATMFTIMALSQIKSRNPSIYNSLALSALILVMYDPFIIYSVGFQLSYAALTGILLFQPVIARVWTPMNRWVHYFWEITAVSIAAQLATFPLSLYYFNVFPTYFLFSNLVAIPGAFLVMSVGIPFLMLSSLSGLAAFLGYVVNILIFWLNKAVFSLQYLPSAKLENLYLSVWEMVLFWGILLLLYGFVIDKKKNYLRAAVLVFAFLCVTKAWIHLKGYWKEELYIYQVRKGKVIDYFYGGRLYTYMEEIPEEDFQYQVLPNRIRNRKTRTRPLIHQEKGGGRELFLPNNKSVRLEEETINLNNLPCQVAVYRSGHWENVPDHSTLSMGNTAIKINFK</sequence>
<comment type="subcellular location">
    <subcellularLocation>
        <location evidence="1">Cell membrane</location>
        <topology evidence="1">Multi-pass membrane protein</topology>
    </subcellularLocation>
</comment>
<protein>
    <submittedName>
        <fullName evidence="9">ComEC/Rec2 family competence protein</fullName>
    </submittedName>
</protein>
<accession>A0ABV9T2J8</accession>
<evidence type="ECO:0000256" key="6">
    <source>
        <dbReference type="SAM" id="Phobius"/>
    </source>
</evidence>
<dbReference type="Proteomes" id="UP001595818">
    <property type="component" value="Unassembled WGS sequence"/>
</dbReference>
<feature type="domain" description="DUF4131" evidence="8">
    <location>
        <begin position="14"/>
        <end position="172"/>
    </location>
</feature>
<feature type="transmembrane region" description="Helical" evidence="6">
    <location>
        <begin position="427"/>
        <end position="445"/>
    </location>
</feature>
<dbReference type="NCBIfam" id="TIGR00360">
    <property type="entry name" value="ComEC_N-term"/>
    <property type="match status" value="1"/>
</dbReference>
<feature type="transmembrane region" description="Helical" evidence="6">
    <location>
        <begin position="374"/>
        <end position="393"/>
    </location>
</feature>
<name>A0ABV9T2J8_9BACT</name>
<dbReference type="PANTHER" id="PTHR30619">
    <property type="entry name" value="DNA INTERNALIZATION/COMPETENCE PROTEIN COMEC/REC2"/>
    <property type="match status" value="1"/>
</dbReference>
<feature type="transmembrane region" description="Helical" evidence="6">
    <location>
        <begin position="15"/>
        <end position="33"/>
    </location>
</feature>
<evidence type="ECO:0000313" key="9">
    <source>
        <dbReference type="EMBL" id="MFC4872678.1"/>
    </source>
</evidence>
<evidence type="ECO:0000259" key="7">
    <source>
        <dbReference type="Pfam" id="PF03772"/>
    </source>
</evidence>
<evidence type="ECO:0000256" key="3">
    <source>
        <dbReference type="ARBA" id="ARBA00022692"/>
    </source>
</evidence>
<feature type="transmembrane region" description="Helical" evidence="6">
    <location>
        <begin position="465"/>
        <end position="484"/>
    </location>
</feature>
<dbReference type="InterPro" id="IPR025405">
    <property type="entry name" value="DUF4131"/>
</dbReference>
<dbReference type="Pfam" id="PF03772">
    <property type="entry name" value="Competence"/>
    <property type="match status" value="1"/>
</dbReference>
<dbReference type="Pfam" id="PF13567">
    <property type="entry name" value="DUF4131"/>
    <property type="match status" value="1"/>
</dbReference>
<dbReference type="InterPro" id="IPR052159">
    <property type="entry name" value="Competence_DNA_uptake"/>
</dbReference>
<evidence type="ECO:0000256" key="4">
    <source>
        <dbReference type="ARBA" id="ARBA00022989"/>
    </source>
</evidence>
<feature type="transmembrane region" description="Helical" evidence="6">
    <location>
        <begin position="45"/>
        <end position="64"/>
    </location>
</feature>
<feature type="domain" description="ComEC/Rec2-related protein" evidence="7">
    <location>
        <begin position="217"/>
        <end position="480"/>
    </location>
</feature>
<keyword evidence="3 6" id="KW-0812">Transmembrane</keyword>
<evidence type="ECO:0000256" key="1">
    <source>
        <dbReference type="ARBA" id="ARBA00004651"/>
    </source>
</evidence>
<dbReference type="PANTHER" id="PTHR30619:SF1">
    <property type="entry name" value="RECOMBINATION PROTEIN 2"/>
    <property type="match status" value="1"/>
</dbReference>
<dbReference type="EMBL" id="JBHSJJ010000007">
    <property type="protein sequence ID" value="MFC4872678.1"/>
    <property type="molecule type" value="Genomic_DNA"/>
</dbReference>
<evidence type="ECO:0000256" key="5">
    <source>
        <dbReference type="ARBA" id="ARBA00023136"/>
    </source>
</evidence>
<evidence type="ECO:0000313" key="10">
    <source>
        <dbReference type="Proteomes" id="UP001595818"/>
    </source>
</evidence>
<keyword evidence="2" id="KW-1003">Cell membrane</keyword>
<evidence type="ECO:0000256" key="2">
    <source>
        <dbReference type="ARBA" id="ARBA00022475"/>
    </source>
</evidence>
<feature type="transmembrane region" description="Helical" evidence="6">
    <location>
        <begin position="271"/>
        <end position="287"/>
    </location>
</feature>
<keyword evidence="10" id="KW-1185">Reference proteome</keyword>
<comment type="caution">
    <text evidence="9">The sequence shown here is derived from an EMBL/GenBank/DDBJ whole genome shotgun (WGS) entry which is preliminary data.</text>
</comment>
<feature type="transmembrane region" description="Helical" evidence="6">
    <location>
        <begin position="232"/>
        <end position="259"/>
    </location>
</feature>
<feature type="transmembrane region" description="Helical" evidence="6">
    <location>
        <begin position="491"/>
        <end position="509"/>
    </location>
</feature>
<dbReference type="RefSeq" id="WP_377065261.1">
    <property type="nucleotide sequence ID" value="NZ_JBHSJJ010000007.1"/>
</dbReference>
<organism evidence="9 10">
    <name type="scientific">Negadavirga shengliensis</name>
    <dbReference type="NCBI Taxonomy" id="1389218"/>
    <lineage>
        <taxon>Bacteria</taxon>
        <taxon>Pseudomonadati</taxon>
        <taxon>Bacteroidota</taxon>
        <taxon>Cytophagia</taxon>
        <taxon>Cytophagales</taxon>
        <taxon>Cyclobacteriaceae</taxon>
        <taxon>Negadavirga</taxon>
    </lineage>
</organism>
<reference evidence="10" key="1">
    <citation type="journal article" date="2019" name="Int. J. Syst. Evol. Microbiol.">
        <title>The Global Catalogue of Microorganisms (GCM) 10K type strain sequencing project: providing services to taxonomists for standard genome sequencing and annotation.</title>
        <authorList>
            <consortium name="The Broad Institute Genomics Platform"/>
            <consortium name="The Broad Institute Genome Sequencing Center for Infectious Disease"/>
            <person name="Wu L."/>
            <person name="Ma J."/>
        </authorList>
    </citation>
    <scope>NUCLEOTIDE SEQUENCE [LARGE SCALE GENOMIC DNA]</scope>
    <source>
        <strain evidence="10">CGMCC 4.7466</strain>
    </source>
</reference>
<feature type="transmembrane region" description="Helical" evidence="6">
    <location>
        <begin position="399"/>
        <end position="422"/>
    </location>
</feature>
<gene>
    <name evidence="9" type="ORF">ACFPFU_13355</name>
</gene>
<dbReference type="InterPro" id="IPR004477">
    <property type="entry name" value="ComEC_N"/>
</dbReference>
<keyword evidence="5 6" id="KW-0472">Membrane</keyword>
<proteinExistence type="predicted"/>